<dbReference type="InterPro" id="IPR014721">
    <property type="entry name" value="Ribsml_uS5_D2-typ_fold_subgr"/>
</dbReference>
<comment type="function">
    <text evidence="1 7">RNaseP catalyzes the removal of the 5'-leader sequence from pre-tRNA to produce the mature 5'-terminus. It can also cleave other RNA substrates such as 4.5S RNA. The protein component plays an auxiliary but essential role in vivo by binding to the 5'-leader sequence and broadening the substrate specificity of the ribozyme.</text>
</comment>
<dbReference type="GO" id="GO:0000049">
    <property type="term" value="F:tRNA binding"/>
    <property type="evidence" value="ECO:0007669"/>
    <property type="project" value="UniProtKB-UniRule"/>
</dbReference>
<dbReference type="Proteomes" id="UP000581135">
    <property type="component" value="Unassembled WGS sequence"/>
</dbReference>
<dbReference type="NCBIfam" id="TIGR00188">
    <property type="entry name" value="rnpA"/>
    <property type="match status" value="1"/>
</dbReference>
<comment type="similarity">
    <text evidence="7">Belongs to the RnpA family.</text>
</comment>
<dbReference type="RefSeq" id="WP_183417464.1">
    <property type="nucleotide sequence ID" value="NZ_JACHXA010000009.1"/>
</dbReference>
<reference evidence="9 10" key="1">
    <citation type="submission" date="2020-08" db="EMBL/GenBank/DDBJ databases">
        <title>Genomic Encyclopedia of Type Strains, Phase III (KMG-III): the genomes of soil and plant-associated and newly described type strains.</title>
        <authorList>
            <person name="Whitman W."/>
        </authorList>
    </citation>
    <scope>NUCLEOTIDE SEQUENCE [LARGE SCALE GENOMIC DNA]</scope>
    <source>
        <strain evidence="9 10">CECT 8803</strain>
    </source>
</reference>
<dbReference type="EMBL" id="JACHXA010000009">
    <property type="protein sequence ID" value="MBB3066639.1"/>
    <property type="molecule type" value="Genomic_DNA"/>
</dbReference>
<evidence type="ECO:0000256" key="1">
    <source>
        <dbReference type="ARBA" id="ARBA00002663"/>
    </source>
</evidence>
<dbReference type="Gene3D" id="3.30.230.10">
    <property type="match status" value="1"/>
</dbReference>
<evidence type="ECO:0000256" key="7">
    <source>
        <dbReference type="HAMAP-Rule" id="MF_00227"/>
    </source>
</evidence>
<dbReference type="HAMAP" id="MF_00227">
    <property type="entry name" value="RNase_P"/>
    <property type="match status" value="1"/>
</dbReference>
<keyword evidence="3 7" id="KW-0540">Nuclease</keyword>
<protein>
    <recommendedName>
        <fullName evidence="7 8">Ribonuclease P protein component</fullName>
        <shortName evidence="7">RNase P protein</shortName>
        <shortName evidence="7">RNaseP protein</shortName>
        <ecNumber evidence="7 8">3.1.26.5</ecNumber>
    </recommendedName>
    <alternativeName>
        <fullName evidence="7">Protein C5</fullName>
    </alternativeName>
</protein>
<sequence>MSADLARATKLGRLTKRSEFLSVAASGLKWVTPGLILQAKRRPTAPLRDQEDRDVPAADSIRVGYTASRKVGSAVVRNRARRRLRAAVSAVLPDHAAPGTDYVLIARHSTPSRNFTELLSDLTAALCRLKEREARK</sequence>
<dbReference type="InterPro" id="IPR020568">
    <property type="entry name" value="Ribosomal_Su5_D2-typ_SF"/>
</dbReference>
<comment type="subunit">
    <text evidence="7">Consists of a catalytic RNA component (M1 or rnpB) and a protein subunit.</text>
</comment>
<dbReference type="GO" id="GO:0042781">
    <property type="term" value="F:3'-tRNA processing endoribonuclease activity"/>
    <property type="evidence" value="ECO:0007669"/>
    <property type="project" value="TreeGrafter"/>
</dbReference>
<keyword evidence="10" id="KW-1185">Reference proteome</keyword>
<dbReference type="Pfam" id="PF00825">
    <property type="entry name" value="Ribonuclease_P"/>
    <property type="match status" value="1"/>
</dbReference>
<dbReference type="InterPro" id="IPR000100">
    <property type="entry name" value="RNase_P"/>
</dbReference>
<evidence type="ECO:0000256" key="4">
    <source>
        <dbReference type="ARBA" id="ARBA00022759"/>
    </source>
</evidence>
<name>A0A839SX51_9PROT</name>
<comment type="caution">
    <text evidence="9">The sequence shown here is derived from an EMBL/GenBank/DDBJ whole genome shotgun (WGS) entry which is preliminary data.</text>
</comment>
<dbReference type="GO" id="GO:0004526">
    <property type="term" value="F:ribonuclease P activity"/>
    <property type="evidence" value="ECO:0007669"/>
    <property type="project" value="UniProtKB-UniRule"/>
</dbReference>
<dbReference type="PROSITE" id="PS00648">
    <property type="entry name" value="RIBONUCLEASE_P"/>
    <property type="match status" value="1"/>
</dbReference>
<dbReference type="AlphaFoldDB" id="A0A839SX51"/>
<dbReference type="GO" id="GO:0001682">
    <property type="term" value="P:tRNA 5'-leader removal"/>
    <property type="evidence" value="ECO:0007669"/>
    <property type="project" value="UniProtKB-UniRule"/>
</dbReference>
<dbReference type="SUPFAM" id="SSF54211">
    <property type="entry name" value="Ribosomal protein S5 domain 2-like"/>
    <property type="match status" value="1"/>
</dbReference>
<keyword evidence="2 7" id="KW-0819">tRNA processing</keyword>
<keyword evidence="4 7" id="KW-0255">Endonuclease</keyword>
<dbReference type="GO" id="GO:0030677">
    <property type="term" value="C:ribonuclease P complex"/>
    <property type="evidence" value="ECO:0007669"/>
    <property type="project" value="TreeGrafter"/>
</dbReference>
<evidence type="ECO:0000313" key="9">
    <source>
        <dbReference type="EMBL" id="MBB3066639.1"/>
    </source>
</evidence>
<accession>A0A839SX51</accession>
<evidence type="ECO:0000313" key="10">
    <source>
        <dbReference type="Proteomes" id="UP000581135"/>
    </source>
</evidence>
<dbReference type="InterPro" id="IPR020539">
    <property type="entry name" value="RNase_P_CS"/>
</dbReference>
<dbReference type="PANTHER" id="PTHR33992">
    <property type="entry name" value="RIBONUCLEASE P PROTEIN COMPONENT"/>
    <property type="match status" value="1"/>
</dbReference>
<keyword evidence="5 7" id="KW-0378">Hydrolase</keyword>
<dbReference type="EC" id="3.1.26.5" evidence="7 8"/>
<evidence type="ECO:0000256" key="5">
    <source>
        <dbReference type="ARBA" id="ARBA00022801"/>
    </source>
</evidence>
<evidence type="ECO:0000256" key="8">
    <source>
        <dbReference type="NCBIfam" id="TIGR00188"/>
    </source>
</evidence>
<evidence type="ECO:0000256" key="3">
    <source>
        <dbReference type="ARBA" id="ARBA00022722"/>
    </source>
</evidence>
<keyword evidence="6 7" id="KW-0694">RNA-binding</keyword>
<dbReference type="PANTHER" id="PTHR33992:SF1">
    <property type="entry name" value="RIBONUCLEASE P PROTEIN COMPONENT"/>
    <property type="match status" value="1"/>
</dbReference>
<gene>
    <name evidence="7" type="primary">rnpA</name>
    <name evidence="9" type="ORF">FHR98_002947</name>
</gene>
<organism evidence="9 10">
    <name type="scientific">Limibacillus halophilus</name>
    <dbReference type="NCBI Taxonomy" id="1579333"/>
    <lineage>
        <taxon>Bacteria</taxon>
        <taxon>Pseudomonadati</taxon>
        <taxon>Pseudomonadota</taxon>
        <taxon>Alphaproteobacteria</taxon>
        <taxon>Rhodospirillales</taxon>
        <taxon>Rhodovibrionaceae</taxon>
        <taxon>Limibacillus</taxon>
    </lineage>
</organism>
<evidence type="ECO:0000256" key="2">
    <source>
        <dbReference type="ARBA" id="ARBA00022694"/>
    </source>
</evidence>
<comment type="catalytic activity">
    <reaction evidence="7">
        <text>Endonucleolytic cleavage of RNA, removing 5'-extranucleotides from tRNA precursor.</text>
        <dbReference type="EC" id="3.1.26.5"/>
    </reaction>
</comment>
<proteinExistence type="inferred from homology"/>
<evidence type="ECO:0000256" key="6">
    <source>
        <dbReference type="ARBA" id="ARBA00022884"/>
    </source>
</evidence>